<accession>A0A3E3HZW5</accession>
<evidence type="ECO:0000256" key="2">
    <source>
        <dbReference type="ARBA" id="ARBA00022679"/>
    </source>
</evidence>
<dbReference type="SFLD" id="SFLDS00003">
    <property type="entry name" value="Haloacid_Dehalogenase"/>
    <property type="match status" value="1"/>
</dbReference>
<dbReference type="CDD" id="cd00564">
    <property type="entry name" value="TMP_TenI"/>
    <property type="match status" value="1"/>
</dbReference>
<dbReference type="GO" id="GO:0000287">
    <property type="term" value="F:magnesium ion binding"/>
    <property type="evidence" value="ECO:0007669"/>
    <property type="project" value="UniProtKB-UniRule"/>
</dbReference>
<dbReference type="InterPro" id="IPR023198">
    <property type="entry name" value="PGP-like_dom2"/>
</dbReference>
<protein>
    <recommendedName>
        <fullName evidence="9">Thiamine-phosphate synthase</fullName>
        <shortName evidence="9">TP synthase</shortName>
        <shortName evidence="9">TPS</shortName>
        <ecNumber evidence="9">2.5.1.3</ecNumber>
    </recommendedName>
    <alternativeName>
        <fullName evidence="9">Thiamine-phosphate pyrophosphorylase</fullName>
        <shortName evidence="9">TMP pyrophosphorylase</shortName>
        <shortName evidence="9">TMP-PPase</shortName>
    </alternativeName>
</protein>
<feature type="binding site" evidence="9">
    <location>
        <position position="73"/>
    </location>
    <ligand>
        <name>Mg(2+)</name>
        <dbReference type="ChEBI" id="CHEBI:18420"/>
    </ligand>
</feature>
<keyword evidence="14" id="KW-1185">Reference proteome</keyword>
<dbReference type="NCBIfam" id="TIGR01509">
    <property type="entry name" value="HAD-SF-IA-v3"/>
    <property type="match status" value="1"/>
</dbReference>
<evidence type="ECO:0000256" key="6">
    <source>
        <dbReference type="ARBA" id="ARBA00047334"/>
    </source>
</evidence>
<feature type="binding site" evidence="9">
    <location>
        <position position="72"/>
    </location>
    <ligand>
        <name>4-amino-2-methyl-5-(diphosphooxymethyl)pyrimidine</name>
        <dbReference type="ChEBI" id="CHEBI:57841"/>
    </ligand>
</feature>
<dbReference type="GO" id="GO:0004789">
    <property type="term" value="F:thiamine-phosphate diphosphorylase activity"/>
    <property type="evidence" value="ECO:0007669"/>
    <property type="project" value="UniProtKB-UniRule"/>
</dbReference>
<proteinExistence type="inferred from homology"/>
<keyword evidence="3 9" id="KW-0479">Metal-binding</keyword>
<dbReference type="InterPro" id="IPR022998">
    <property type="entry name" value="ThiamineP_synth_TenI"/>
</dbReference>
<evidence type="ECO:0000256" key="10">
    <source>
        <dbReference type="RuleBase" id="RU003826"/>
    </source>
</evidence>
<feature type="binding site" evidence="9">
    <location>
        <position position="92"/>
    </location>
    <ligand>
        <name>Mg(2+)</name>
        <dbReference type="ChEBI" id="CHEBI:18420"/>
    </ligand>
</feature>
<keyword evidence="2 9" id="KW-0808">Transferase</keyword>
<dbReference type="GeneID" id="97991001"/>
<dbReference type="FunFam" id="3.20.20.70:FF:000096">
    <property type="entry name" value="Thiamine-phosphate synthase"/>
    <property type="match status" value="1"/>
</dbReference>
<dbReference type="GO" id="GO:0009229">
    <property type="term" value="P:thiamine diphosphate biosynthetic process"/>
    <property type="evidence" value="ECO:0007669"/>
    <property type="project" value="UniProtKB-UniRule"/>
</dbReference>
<dbReference type="AlphaFoldDB" id="A0A3E3HZW5"/>
<keyword evidence="4 9" id="KW-0460">Magnesium</keyword>
<evidence type="ECO:0000313" key="13">
    <source>
        <dbReference type="EMBL" id="RGE57456.1"/>
    </source>
</evidence>
<feature type="domain" description="Thiamine phosphate synthase/TenI" evidence="12">
    <location>
        <begin position="10"/>
        <end position="190"/>
    </location>
</feature>
<comment type="cofactor">
    <cofactor evidence="9">
        <name>Mg(2+)</name>
        <dbReference type="ChEBI" id="CHEBI:18420"/>
    </cofactor>
    <text evidence="9">Binds 1 Mg(2+) ion per subunit.</text>
</comment>
<evidence type="ECO:0000256" key="1">
    <source>
        <dbReference type="ARBA" id="ARBA00005165"/>
    </source>
</evidence>
<dbReference type="InterPro" id="IPR023214">
    <property type="entry name" value="HAD_sf"/>
</dbReference>
<evidence type="ECO:0000256" key="11">
    <source>
        <dbReference type="RuleBase" id="RU004253"/>
    </source>
</evidence>
<evidence type="ECO:0000256" key="9">
    <source>
        <dbReference type="HAMAP-Rule" id="MF_00097"/>
    </source>
</evidence>
<dbReference type="Gene3D" id="3.40.50.1000">
    <property type="entry name" value="HAD superfamily/HAD-like"/>
    <property type="match status" value="1"/>
</dbReference>
<dbReference type="Gene3D" id="3.20.20.70">
    <property type="entry name" value="Aldolase class I"/>
    <property type="match status" value="1"/>
</dbReference>
<comment type="catalytic activity">
    <reaction evidence="6 9 10">
        <text>4-methyl-5-(2-phosphooxyethyl)-thiazole + 4-amino-2-methyl-5-(diphosphooxymethyl)pyrimidine + H(+) = thiamine phosphate + diphosphate</text>
        <dbReference type="Rhea" id="RHEA:22328"/>
        <dbReference type="ChEBI" id="CHEBI:15378"/>
        <dbReference type="ChEBI" id="CHEBI:33019"/>
        <dbReference type="ChEBI" id="CHEBI:37575"/>
        <dbReference type="ChEBI" id="CHEBI:57841"/>
        <dbReference type="ChEBI" id="CHEBI:58296"/>
        <dbReference type="EC" id="2.5.1.3"/>
    </reaction>
</comment>
<dbReference type="InterPro" id="IPR013785">
    <property type="entry name" value="Aldolase_TIM"/>
</dbReference>
<feature type="binding site" evidence="9">
    <location>
        <begin position="137"/>
        <end position="139"/>
    </location>
    <ligand>
        <name>2-[(2R,5Z)-2-carboxy-4-methylthiazol-5(2H)-ylidene]ethyl phosphate</name>
        <dbReference type="ChEBI" id="CHEBI:62899"/>
    </ligand>
</feature>
<feature type="binding site" evidence="9">
    <location>
        <begin position="187"/>
        <end position="188"/>
    </location>
    <ligand>
        <name>2-[(2R,5Z)-2-carboxy-4-methylthiazol-5(2H)-ylidene]ethyl phosphate</name>
        <dbReference type="ChEBI" id="CHEBI:62899"/>
    </ligand>
</feature>
<dbReference type="EC" id="2.5.1.3" evidence="9"/>
<reference evidence="13" key="1">
    <citation type="submission" date="2018-08" db="EMBL/GenBank/DDBJ databases">
        <title>A genome reference for cultivated species of the human gut microbiota.</title>
        <authorList>
            <person name="Zou Y."/>
            <person name="Xue W."/>
            <person name="Luo G."/>
        </authorList>
    </citation>
    <scope>NUCLEOTIDE SEQUENCE [LARGE SCALE GENOMIC DNA]</scope>
    <source>
        <strain evidence="13">TF05-5AC</strain>
    </source>
</reference>
<evidence type="ECO:0000256" key="7">
    <source>
        <dbReference type="ARBA" id="ARBA00047851"/>
    </source>
</evidence>
<dbReference type="SUPFAM" id="SSF51391">
    <property type="entry name" value="Thiamin phosphate synthase"/>
    <property type="match status" value="1"/>
</dbReference>
<comment type="caution">
    <text evidence="13">The sequence shown here is derived from an EMBL/GenBank/DDBJ whole genome shotgun (WGS) entry which is preliminary data.</text>
</comment>
<dbReference type="RefSeq" id="WP_117545183.1">
    <property type="nucleotide sequence ID" value="NZ_JBKVLI010000012.1"/>
</dbReference>
<feature type="binding site" evidence="9">
    <location>
        <position position="167"/>
    </location>
    <ligand>
        <name>2-[(2R,5Z)-2-carboxy-4-methylthiazol-5(2H)-ylidene]ethyl phosphate</name>
        <dbReference type="ChEBI" id="CHEBI:62899"/>
    </ligand>
</feature>
<dbReference type="PANTHER" id="PTHR20857:SF15">
    <property type="entry name" value="THIAMINE-PHOSPHATE SYNTHASE"/>
    <property type="match status" value="1"/>
</dbReference>
<dbReference type="GO" id="GO:0005737">
    <property type="term" value="C:cytoplasm"/>
    <property type="evidence" value="ECO:0007669"/>
    <property type="project" value="TreeGrafter"/>
</dbReference>
<dbReference type="Gene3D" id="1.10.150.240">
    <property type="entry name" value="Putative phosphatase, domain 2"/>
    <property type="match status" value="1"/>
</dbReference>
<evidence type="ECO:0000256" key="4">
    <source>
        <dbReference type="ARBA" id="ARBA00022842"/>
    </source>
</evidence>
<dbReference type="EMBL" id="QVLV01000015">
    <property type="protein sequence ID" value="RGE57456.1"/>
    <property type="molecule type" value="Genomic_DNA"/>
</dbReference>
<dbReference type="InterPro" id="IPR034291">
    <property type="entry name" value="TMP_synthase"/>
</dbReference>
<dbReference type="InterPro" id="IPR036206">
    <property type="entry name" value="ThiamineP_synth_sf"/>
</dbReference>
<dbReference type="SFLD" id="SFLDG01129">
    <property type="entry name" value="C1.5:_HAD__Beta-PGM__Phosphata"/>
    <property type="match status" value="1"/>
</dbReference>
<dbReference type="NCBIfam" id="TIGR00693">
    <property type="entry name" value="thiE"/>
    <property type="match status" value="1"/>
</dbReference>
<comment type="catalytic activity">
    <reaction evidence="7 9 10">
        <text>2-(2-carboxy-4-methylthiazol-5-yl)ethyl phosphate + 4-amino-2-methyl-5-(diphosphooxymethyl)pyrimidine + 2 H(+) = thiamine phosphate + CO2 + diphosphate</text>
        <dbReference type="Rhea" id="RHEA:47848"/>
        <dbReference type="ChEBI" id="CHEBI:15378"/>
        <dbReference type="ChEBI" id="CHEBI:16526"/>
        <dbReference type="ChEBI" id="CHEBI:33019"/>
        <dbReference type="ChEBI" id="CHEBI:37575"/>
        <dbReference type="ChEBI" id="CHEBI:57841"/>
        <dbReference type="ChEBI" id="CHEBI:62890"/>
        <dbReference type="EC" id="2.5.1.3"/>
    </reaction>
</comment>
<dbReference type="UniPathway" id="UPA00060">
    <property type="reaction ID" value="UER00141"/>
</dbReference>
<comment type="catalytic activity">
    <reaction evidence="8 9 10">
        <text>2-[(2R,5Z)-2-carboxy-4-methylthiazol-5(2H)-ylidene]ethyl phosphate + 4-amino-2-methyl-5-(diphosphooxymethyl)pyrimidine + 2 H(+) = thiamine phosphate + CO2 + diphosphate</text>
        <dbReference type="Rhea" id="RHEA:47844"/>
        <dbReference type="ChEBI" id="CHEBI:15378"/>
        <dbReference type="ChEBI" id="CHEBI:16526"/>
        <dbReference type="ChEBI" id="CHEBI:33019"/>
        <dbReference type="ChEBI" id="CHEBI:37575"/>
        <dbReference type="ChEBI" id="CHEBI:57841"/>
        <dbReference type="ChEBI" id="CHEBI:62899"/>
        <dbReference type="EC" id="2.5.1.3"/>
    </reaction>
</comment>
<comment type="function">
    <text evidence="9">Condenses 4-methyl-5-(beta-hydroxyethyl)thiazole monophosphate (THZ-P) and 2-methyl-4-amino-5-hydroxymethyl pyrimidine pyrophosphate (HMP-PP) to form thiamine monophosphate (TMP).</text>
</comment>
<dbReference type="HAMAP" id="MF_00097">
    <property type="entry name" value="TMP_synthase"/>
    <property type="match status" value="1"/>
</dbReference>
<evidence type="ECO:0000256" key="8">
    <source>
        <dbReference type="ARBA" id="ARBA00047883"/>
    </source>
</evidence>
<name>A0A3E3HZW5_9FIRM</name>
<evidence type="ECO:0000256" key="3">
    <source>
        <dbReference type="ARBA" id="ARBA00022723"/>
    </source>
</evidence>
<comment type="pathway">
    <text evidence="1 9 11">Cofactor biosynthesis; thiamine diphosphate biosynthesis; thiamine phosphate from 4-amino-2-methyl-5-diphosphomethylpyrimidine and 4-methyl-5-(2-phosphoethyl)-thiazole: step 1/1.</text>
</comment>
<dbReference type="InterPro" id="IPR036412">
    <property type="entry name" value="HAD-like_sf"/>
</dbReference>
<sequence length="431" mass="47190">MKCDRSMLLLYAVTDRAWTGKKTLLQQVEEALSGGATCIQLREKELPEEEFRQEALAVKELCRRYHVPFLINDNVELAVSCGADGVHVGQHDMSAADVRRRIGPGKILGVSAQTVEQARQAEEDGADYLGVGAVFSTSTKSDADAVSHETLQKICAAVSIPVCAIGGIHKENLHLLKGTGIAGVALVSAIFASPDIRKSCEDLKKLALQINAQDTLEALLHTNIRGAIFDADGTLLDSMGIWDTLGEDYLRTKGKIPRENLRETFRDMSLLQAACYYRENYALTESPEKIVEELNAMITSFYEKEAPLKEGAAAFLEELCQRNIKMCIATATDHSLIRAALKRCGVLHYFTFILTCGQAGAGKDTPAIYEEALALLGTGKEETYVFEDALYALKTAKTAGFPTVGVKDPSSAGQEREIIKQADYYLYTFTK</sequence>
<evidence type="ECO:0000256" key="5">
    <source>
        <dbReference type="ARBA" id="ARBA00022977"/>
    </source>
</evidence>
<feature type="binding site" evidence="9">
    <location>
        <begin position="40"/>
        <end position="44"/>
    </location>
    <ligand>
        <name>4-amino-2-methyl-5-(diphosphooxymethyl)pyrimidine</name>
        <dbReference type="ChEBI" id="CHEBI:57841"/>
    </ligand>
</feature>
<evidence type="ECO:0000313" key="14">
    <source>
        <dbReference type="Proteomes" id="UP000260812"/>
    </source>
</evidence>
<comment type="similarity">
    <text evidence="9 10">Belongs to the thiamine-phosphate synthase family.</text>
</comment>
<dbReference type="PANTHER" id="PTHR20857">
    <property type="entry name" value="THIAMINE-PHOSPHATE PYROPHOSPHORYLASE"/>
    <property type="match status" value="1"/>
</dbReference>
<dbReference type="InterPro" id="IPR006439">
    <property type="entry name" value="HAD-SF_hydro_IA"/>
</dbReference>
<dbReference type="Proteomes" id="UP000260812">
    <property type="component" value="Unassembled WGS sequence"/>
</dbReference>
<dbReference type="Pfam" id="PF00702">
    <property type="entry name" value="Hydrolase"/>
    <property type="match status" value="1"/>
</dbReference>
<dbReference type="GO" id="GO:0009228">
    <property type="term" value="P:thiamine biosynthetic process"/>
    <property type="evidence" value="ECO:0007669"/>
    <property type="project" value="UniProtKB-KW"/>
</dbReference>
<keyword evidence="5 9" id="KW-0784">Thiamine biosynthesis</keyword>
<dbReference type="PRINTS" id="PR00413">
    <property type="entry name" value="HADHALOGNASE"/>
</dbReference>
<dbReference type="Pfam" id="PF02581">
    <property type="entry name" value="TMP-TENI"/>
    <property type="match status" value="1"/>
</dbReference>
<feature type="binding site" evidence="9">
    <location>
        <position position="111"/>
    </location>
    <ligand>
        <name>4-amino-2-methyl-5-(diphosphooxymethyl)pyrimidine</name>
        <dbReference type="ChEBI" id="CHEBI:57841"/>
    </ligand>
</feature>
<gene>
    <name evidence="9 13" type="primary">thiE</name>
    <name evidence="13" type="ORF">DXC51_18970</name>
</gene>
<feature type="binding site" evidence="9">
    <location>
        <position position="140"/>
    </location>
    <ligand>
        <name>4-amino-2-methyl-5-(diphosphooxymethyl)pyrimidine</name>
        <dbReference type="ChEBI" id="CHEBI:57841"/>
    </ligand>
</feature>
<evidence type="ECO:0000259" key="12">
    <source>
        <dbReference type="Pfam" id="PF02581"/>
    </source>
</evidence>
<dbReference type="SUPFAM" id="SSF56784">
    <property type="entry name" value="HAD-like"/>
    <property type="match status" value="1"/>
</dbReference>
<organism evidence="13 14">
    <name type="scientific">Eisenbergiella massiliensis</name>
    <dbReference type="NCBI Taxonomy" id="1720294"/>
    <lineage>
        <taxon>Bacteria</taxon>
        <taxon>Bacillati</taxon>
        <taxon>Bacillota</taxon>
        <taxon>Clostridia</taxon>
        <taxon>Lachnospirales</taxon>
        <taxon>Lachnospiraceae</taxon>
        <taxon>Eisenbergiella</taxon>
    </lineage>
</organism>